<keyword evidence="1" id="KW-0472">Membrane</keyword>
<dbReference type="PROSITE" id="PS50829">
    <property type="entry name" value="GYF"/>
    <property type="match status" value="1"/>
</dbReference>
<feature type="transmembrane region" description="Helical" evidence="1">
    <location>
        <begin position="206"/>
        <end position="228"/>
    </location>
</feature>
<dbReference type="AlphaFoldDB" id="A0A7M2WXZ5"/>
<keyword evidence="1" id="KW-1133">Transmembrane helix</keyword>
<reference evidence="3 4" key="1">
    <citation type="submission" date="2020-10" db="EMBL/GenBank/DDBJ databases">
        <title>Wide distribution of Phycisphaera-like planctomycetes from WD2101 soil group in peatlands and genome analysis of the first cultivated representative.</title>
        <authorList>
            <person name="Dedysh S.N."/>
            <person name="Beletsky A.V."/>
            <person name="Ivanova A."/>
            <person name="Kulichevskaya I.S."/>
            <person name="Suzina N.E."/>
            <person name="Philippov D.A."/>
            <person name="Rakitin A.L."/>
            <person name="Mardanov A.V."/>
            <person name="Ravin N.V."/>
        </authorList>
    </citation>
    <scope>NUCLEOTIDE SEQUENCE [LARGE SCALE GENOMIC DNA]</scope>
    <source>
        <strain evidence="3 4">M1803</strain>
    </source>
</reference>
<feature type="domain" description="GYF" evidence="2">
    <location>
        <begin position="1"/>
        <end position="54"/>
    </location>
</feature>
<dbReference type="SUPFAM" id="SSF55277">
    <property type="entry name" value="GYF domain"/>
    <property type="match status" value="1"/>
</dbReference>
<sequence>MSQWYYSVDGAQQGPVALEQISQWATAGQFDGQTLVWREGMSQWLPAAKVPELAGIFGARRQQAYAAPVAEAVVQPQYAAPAETLNYQGPSTGESVTPRIIAALVETKPWVRLFSVLLFIAVGIMGLAGLIQLLGVVGFASSSRRGGGVAALGLLSVVGTVLLSLLYFFPAMYLGRYASRIADLSRSRRQSDLEAAMEAQKSYWKFIGILTLIVIVIYAIVFVVVLGAGSRRF</sequence>
<dbReference type="Proteomes" id="UP000593765">
    <property type="component" value="Chromosome"/>
</dbReference>
<dbReference type="KEGG" id="hbs:IPV69_24845"/>
<dbReference type="InterPro" id="IPR035445">
    <property type="entry name" value="GYF-like_dom_sf"/>
</dbReference>
<dbReference type="EMBL" id="CP063458">
    <property type="protein sequence ID" value="QOV89390.1"/>
    <property type="molecule type" value="Genomic_DNA"/>
</dbReference>
<dbReference type="InterPro" id="IPR003169">
    <property type="entry name" value="GYF"/>
</dbReference>
<organism evidence="3 4">
    <name type="scientific">Humisphaera borealis</name>
    <dbReference type="NCBI Taxonomy" id="2807512"/>
    <lineage>
        <taxon>Bacteria</taxon>
        <taxon>Pseudomonadati</taxon>
        <taxon>Planctomycetota</taxon>
        <taxon>Phycisphaerae</taxon>
        <taxon>Tepidisphaerales</taxon>
        <taxon>Tepidisphaeraceae</taxon>
        <taxon>Humisphaera</taxon>
    </lineage>
</organism>
<dbReference type="RefSeq" id="WP_206292427.1">
    <property type="nucleotide sequence ID" value="NZ_CP063458.1"/>
</dbReference>
<protein>
    <submittedName>
        <fullName evidence="3">DUF4339 domain-containing protein</fullName>
    </submittedName>
</protein>
<dbReference type="InterPro" id="IPR035287">
    <property type="entry name" value="DUF5362"/>
</dbReference>
<name>A0A7M2WXZ5_9BACT</name>
<evidence type="ECO:0000256" key="1">
    <source>
        <dbReference type="SAM" id="Phobius"/>
    </source>
</evidence>
<evidence type="ECO:0000313" key="3">
    <source>
        <dbReference type="EMBL" id="QOV89390.1"/>
    </source>
</evidence>
<dbReference type="Pfam" id="PF14237">
    <property type="entry name" value="GYF_2"/>
    <property type="match status" value="1"/>
</dbReference>
<proteinExistence type="predicted"/>
<gene>
    <name evidence="3" type="ORF">IPV69_24845</name>
</gene>
<feature type="transmembrane region" description="Helical" evidence="1">
    <location>
        <begin position="113"/>
        <end position="137"/>
    </location>
</feature>
<evidence type="ECO:0000313" key="4">
    <source>
        <dbReference type="Proteomes" id="UP000593765"/>
    </source>
</evidence>
<keyword evidence="1" id="KW-0812">Transmembrane</keyword>
<evidence type="ECO:0000259" key="2">
    <source>
        <dbReference type="PROSITE" id="PS50829"/>
    </source>
</evidence>
<dbReference type="Gene3D" id="3.30.1490.40">
    <property type="match status" value="1"/>
</dbReference>
<feature type="transmembrane region" description="Helical" evidence="1">
    <location>
        <begin position="149"/>
        <end position="169"/>
    </location>
</feature>
<keyword evidence="4" id="KW-1185">Reference proteome</keyword>
<dbReference type="InterPro" id="IPR025640">
    <property type="entry name" value="GYF_2"/>
</dbReference>
<accession>A0A7M2WXZ5</accession>
<dbReference type="Pfam" id="PF17319">
    <property type="entry name" value="DUF5362"/>
    <property type="match status" value="1"/>
</dbReference>